<accession>A0AAV2DAF4</accession>
<evidence type="ECO:0000313" key="4">
    <source>
        <dbReference type="EMBL" id="CAL1370661.1"/>
    </source>
</evidence>
<feature type="region of interest" description="Disordered" evidence="2">
    <location>
        <begin position="1"/>
        <end position="20"/>
    </location>
</feature>
<dbReference type="InterPro" id="IPR053209">
    <property type="entry name" value="Gramillin-biosynth_MTr"/>
</dbReference>
<feature type="domain" description="SET" evidence="3">
    <location>
        <begin position="188"/>
        <end position="378"/>
    </location>
</feature>
<dbReference type="PROSITE" id="PS50280">
    <property type="entry name" value="SET"/>
    <property type="match status" value="1"/>
</dbReference>
<dbReference type="InterPro" id="IPR019734">
    <property type="entry name" value="TPR_rpt"/>
</dbReference>
<dbReference type="SUPFAM" id="SSF82199">
    <property type="entry name" value="SET domain"/>
    <property type="match status" value="1"/>
</dbReference>
<dbReference type="PANTHER" id="PTHR47643:SF2">
    <property type="entry name" value="TPR DOMAIN PROTEIN (AFU_ORTHOLOGUE AFUA_5G12710)"/>
    <property type="match status" value="1"/>
</dbReference>
<dbReference type="AlphaFoldDB" id="A0AAV2DAF4"/>
<dbReference type="PROSITE" id="PS50005">
    <property type="entry name" value="TPR"/>
    <property type="match status" value="1"/>
</dbReference>
<dbReference type="EMBL" id="OZ034815">
    <property type="protein sequence ID" value="CAL1370661.1"/>
    <property type="molecule type" value="Genomic_DNA"/>
</dbReference>
<keyword evidence="1" id="KW-0802">TPR repeat</keyword>
<evidence type="ECO:0000256" key="1">
    <source>
        <dbReference type="PROSITE-ProRule" id="PRU00339"/>
    </source>
</evidence>
<dbReference type="CDD" id="cd20071">
    <property type="entry name" value="SET_SMYD"/>
    <property type="match status" value="1"/>
</dbReference>
<dbReference type="InterPro" id="IPR001214">
    <property type="entry name" value="SET_dom"/>
</dbReference>
<dbReference type="Pfam" id="PF00515">
    <property type="entry name" value="TPR_1"/>
    <property type="match status" value="1"/>
</dbReference>
<sequence>MNKDDHHHQHPPPSMEEEEQMQELRLKASELLLREEWHDSVQVYTQFITLCRSHIEKHPPPLCNSPHLTKIQRSLCLGLSNRAEAHFRLRDPDKALRDCNQALEIEPTHYKSLLGKGRILFALNRYSAALLCFKSALLEDPQSNETLNGYIEKCKKLESLSRTGAFDLTDWVLNGFRGKTPELAEYVGAVKIKRSEELSGRGLFATKNMDAGTLVLVTRAIATERCILSNEEEDSAENAQLVMWKSFIDQVSDSAAKCTWIRRLISTLSPGDDEASLEIPETELFKRELTEECGESEPDLSSDDLLNILDVNSLVEDSVSAKVLGKNSDYYGVGLWVLASFINHSCIPNSRRLHVGDYVMVHLSKDVKAGEELTFSYFDVLLPLEKRKEMSQTWGFSCHCRRCRFEEGFWADKQELKEIEMMGLGKGKGMVDFGGVIFRIEEAMKRWNVRGREKGYLRASFWGVYEDGYASVKRWGRRIPASDVVVESVAEAVGSDERLLKVLMRDMTNKSGVLEIERAMKLGKGVYGKVVKKKSLRSLIGVEIQEQKVY</sequence>
<evidence type="ECO:0000256" key="2">
    <source>
        <dbReference type="SAM" id="MobiDB-lite"/>
    </source>
</evidence>
<dbReference type="Pfam" id="PF00856">
    <property type="entry name" value="SET"/>
    <property type="match status" value="1"/>
</dbReference>
<dbReference type="SMART" id="SM00317">
    <property type="entry name" value="SET"/>
    <property type="match status" value="1"/>
</dbReference>
<dbReference type="InterPro" id="IPR046341">
    <property type="entry name" value="SET_dom_sf"/>
</dbReference>
<organism evidence="4 5">
    <name type="scientific">Linum trigynum</name>
    <dbReference type="NCBI Taxonomy" id="586398"/>
    <lineage>
        <taxon>Eukaryota</taxon>
        <taxon>Viridiplantae</taxon>
        <taxon>Streptophyta</taxon>
        <taxon>Embryophyta</taxon>
        <taxon>Tracheophyta</taxon>
        <taxon>Spermatophyta</taxon>
        <taxon>Magnoliopsida</taxon>
        <taxon>eudicotyledons</taxon>
        <taxon>Gunneridae</taxon>
        <taxon>Pentapetalae</taxon>
        <taxon>rosids</taxon>
        <taxon>fabids</taxon>
        <taxon>Malpighiales</taxon>
        <taxon>Linaceae</taxon>
        <taxon>Linum</taxon>
    </lineage>
</organism>
<feature type="repeat" description="TPR" evidence="1">
    <location>
        <begin position="110"/>
        <end position="143"/>
    </location>
</feature>
<dbReference type="SMART" id="SM00028">
    <property type="entry name" value="TPR"/>
    <property type="match status" value="2"/>
</dbReference>
<evidence type="ECO:0000313" key="5">
    <source>
        <dbReference type="Proteomes" id="UP001497516"/>
    </source>
</evidence>
<proteinExistence type="predicted"/>
<dbReference type="SUPFAM" id="SSF48452">
    <property type="entry name" value="TPR-like"/>
    <property type="match status" value="1"/>
</dbReference>
<dbReference type="Gene3D" id="1.25.40.10">
    <property type="entry name" value="Tetratricopeptide repeat domain"/>
    <property type="match status" value="1"/>
</dbReference>
<gene>
    <name evidence="4" type="ORF">LTRI10_LOCUS12772</name>
</gene>
<dbReference type="Proteomes" id="UP001497516">
    <property type="component" value="Chromosome 2"/>
</dbReference>
<dbReference type="InterPro" id="IPR011990">
    <property type="entry name" value="TPR-like_helical_dom_sf"/>
</dbReference>
<evidence type="ECO:0000259" key="3">
    <source>
        <dbReference type="PROSITE" id="PS50280"/>
    </source>
</evidence>
<keyword evidence="5" id="KW-1185">Reference proteome</keyword>
<dbReference type="Gene3D" id="2.170.270.10">
    <property type="entry name" value="SET domain"/>
    <property type="match status" value="1"/>
</dbReference>
<name>A0AAV2DAF4_9ROSI</name>
<protein>
    <recommendedName>
        <fullName evidence="3">SET domain-containing protein</fullName>
    </recommendedName>
</protein>
<reference evidence="4 5" key="1">
    <citation type="submission" date="2024-04" db="EMBL/GenBank/DDBJ databases">
        <authorList>
            <person name="Fracassetti M."/>
        </authorList>
    </citation>
    <scope>NUCLEOTIDE SEQUENCE [LARGE SCALE GENOMIC DNA]</scope>
</reference>
<dbReference type="PANTHER" id="PTHR47643">
    <property type="entry name" value="TPR DOMAIN PROTEIN (AFU_ORTHOLOGUE AFUA_5G12710)"/>
    <property type="match status" value="1"/>
</dbReference>